<dbReference type="AlphaFoldDB" id="A0A2X2CKE9"/>
<dbReference type="EMBL" id="JADMCD010000009">
    <property type="protein sequence ID" value="MBF8642385.1"/>
    <property type="molecule type" value="Genomic_DNA"/>
</dbReference>
<gene>
    <name evidence="2" type="ORF">I5Q09_17080</name>
    <name evidence="1" type="ORF">IRZ65_17035</name>
    <name evidence="3" type="ORF">NCTC11842_02502</name>
</gene>
<dbReference type="EMBL" id="UAUF01000012">
    <property type="protein sequence ID" value="SPZ07784.1"/>
    <property type="molecule type" value="Genomic_DNA"/>
</dbReference>
<reference evidence="3 4" key="1">
    <citation type="submission" date="2018-06" db="EMBL/GenBank/DDBJ databases">
        <authorList>
            <consortium name="Pathogen Informatics"/>
            <person name="Doyle S."/>
        </authorList>
    </citation>
    <scope>NUCLEOTIDE SEQUENCE [LARGE SCALE GENOMIC DNA]</scope>
    <source>
        <strain evidence="3 4">NCTC11842</strain>
    </source>
</reference>
<evidence type="ECO:0000313" key="2">
    <source>
        <dbReference type="EMBL" id="MBH3440402.1"/>
    </source>
</evidence>
<dbReference type="EMBL" id="JADTXM010000012">
    <property type="protein sequence ID" value="MBH3440402.1"/>
    <property type="molecule type" value="Genomic_DNA"/>
</dbReference>
<reference evidence="1 5" key="2">
    <citation type="submission" date="2020-10" db="EMBL/GenBank/DDBJ databases">
        <title>Genome sequences of Pseudomonas isolates.</title>
        <authorList>
            <person name="Wessels L."/>
            <person name="Reich F."/>
            <person name="Hammerl J."/>
        </authorList>
    </citation>
    <scope>NUCLEOTIDE SEQUENCE [LARGE SCALE GENOMIC DNA]</scope>
    <source>
        <strain evidence="1 5">20-MO00624-0</strain>
    </source>
</reference>
<accession>A0A2X2CKE9</accession>
<evidence type="ECO:0008006" key="7">
    <source>
        <dbReference type="Google" id="ProtNLM"/>
    </source>
</evidence>
<organism evidence="3 4">
    <name type="scientific">Pseudomonas luteola</name>
    <dbReference type="NCBI Taxonomy" id="47886"/>
    <lineage>
        <taxon>Bacteria</taxon>
        <taxon>Pseudomonadati</taxon>
        <taxon>Pseudomonadota</taxon>
        <taxon>Gammaproteobacteria</taxon>
        <taxon>Pseudomonadales</taxon>
        <taxon>Pseudomonadaceae</taxon>
        <taxon>Pseudomonas</taxon>
    </lineage>
</organism>
<proteinExistence type="predicted"/>
<evidence type="ECO:0000313" key="4">
    <source>
        <dbReference type="Proteomes" id="UP000250443"/>
    </source>
</evidence>
<dbReference type="Proteomes" id="UP000626180">
    <property type="component" value="Unassembled WGS sequence"/>
</dbReference>
<dbReference type="GeneID" id="300268236"/>
<name>A0A2X2CKE9_PSELU</name>
<protein>
    <recommendedName>
        <fullName evidence="7">DUF3509 domain-containing protein</fullName>
    </recommendedName>
</protein>
<dbReference type="RefSeq" id="WP_010794713.1">
    <property type="nucleotide sequence ID" value="NZ_CP044086.1"/>
</dbReference>
<evidence type="ECO:0000313" key="3">
    <source>
        <dbReference type="EMBL" id="SPZ07784.1"/>
    </source>
</evidence>
<evidence type="ECO:0000313" key="1">
    <source>
        <dbReference type="EMBL" id="MBF8642385.1"/>
    </source>
</evidence>
<keyword evidence="5" id="KW-1185">Reference proteome</keyword>
<dbReference type="Proteomes" id="UP000250443">
    <property type="component" value="Unassembled WGS sequence"/>
</dbReference>
<reference evidence="2 6" key="3">
    <citation type="submission" date="2020-11" db="EMBL/GenBank/DDBJ databases">
        <title>Enhanced detection system for hospital associated transmission using whole genome sequencing surveillance.</title>
        <authorList>
            <person name="Harrison L.H."/>
            <person name="Van Tyne D."/>
            <person name="Marsh J.W."/>
            <person name="Griffith M.P."/>
            <person name="Snyder D.J."/>
            <person name="Cooper V.S."/>
            <person name="Mustapha M."/>
        </authorList>
    </citation>
    <scope>NUCLEOTIDE SEQUENCE [LARGE SCALE GENOMIC DNA]</scope>
    <source>
        <strain evidence="2 6">PSB00013</strain>
    </source>
</reference>
<dbReference type="Proteomes" id="UP000638986">
    <property type="component" value="Unassembled WGS sequence"/>
</dbReference>
<sequence>MQPSRYDAARSRIQAALAPLECHFTNRDSRGTFAFKAIDPQGVIHFESGRIRTAIYCNPTSLHHLLVAARKKLLAQNIELESWDERLTLEMIGQWEKAAKRTRR</sequence>
<evidence type="ECO:0000313" key="6">
    <source>
        <dbReference type="Proteomes" id="UP000638986"/>
    </source>
</evidence>
<evidence type="ECO:0000313" key="5">
    <source>
        <dbReference type="Proteomes" id="UP000626180"/>
    </source>
</evidence>